<evidence type="ECO:0000313" key="7">
    <source>
        <dbReference type="EMBL" id="UWZ80363.1"/>
    </source>
</evidence>
<name>A0ABY5ZNZ1_9BACT</name>
<accession>A0ABY5ZNZ1</accession>
<organism evidence="7 8">
    <name type="scientific">Geoalkalibacter halelectricus</name>
    <dbReference type="NCBI Taxonomy" id="2847045"/>
    <lineage>
        <taxon>Bacteria</taxon>
        <taxon>Pseudomonadati</taxon>
        <taxon>Thermodesulfobacteriota</taxon>
        <taxon>Desulfuromonadia</taxon>
        <taxon>Desulfuromonadales</taxon>
        <taxon>Geoalkalibacteraceae</taxon>
        <taxon>Geoalkalibacter</taxon>
    </lineage>
</organism>
<keyword evidence="1" id="KW-0597">Phosphoprotein</keyword>
<protein>
    <submittedName>
        <fullName evidence="7">DUF86 domain-containing protein</fullName>
    </submittedName>
</protein>
<evidence type="ECO:0000256" key="5">
    <source>
        <dbReference type="ARBA" id="ARBA00022801"/>
    </source>
</evidence>
<dbReference type="InterPro" id="IPR037038">
    <property type="entry name" value="HepT-like_sf"/>
</dbReference>
<evidence type="ECO:0000313" key="8">
    <source>
        <dbReference type="Proteomes" id="UP001060414"/>
    </source>
</evidence>
<proteinExistence type="inferred from homology"/>
<sequence>MRSLEIIGEAVKNLPDDLKIRYPDLDWRRMAGTRDRLIHGYFSVDFELVWDIIQNKIPPLDAGIRQIISQET</sequence>
<dbReference type="Proteomes" id="UP001060414">
    <property type="component" value="Chromosome"/>
</dbReference>
<comment type="similarity">
    <text evidence="6">Belongs to the HepT RNase toxin family.</text>
</comment>
<keyword evidence="2" id="KW-1277">Toxin-antitoxin system</keyword>
<dbReference type="PANTHER" id="PTHR34139:SF1">
    <property type="entry name" value="RNASE MJ1380-RELATED"/>
    <property type="match status" value="1"/>
</dbReference>
<evidence type="ECO:0000256" key="4">
    <source>
        <dbReference type="ARBA" id="ARBA00022741"/>
    </source>
</evidence>
<evidence type="ECO:0000256" key="1">
    <source>
        <dbReference type="ARBA" id="ARBA00022553"/>
    </source>
</evidence>
<dbReference type="Gene3D" id="1.20.120.580">
    <property type="entry name" value="bsu32300-like"/>
    <property type="match status" value="1"/>
</dbReference>
<dbReference type="EMBL" id="CP092109">
    <property type="protein sequence ID" value="UWZ80363.1"/>
    <property type="molecule type" value="Genomic_DNA"/>
</dbReference>
<dbReference type="InterPro" id="IPR008201">
    <property type="entry name" value="HepT-like"/>
</dbReference>
<keyword evidence="8" id="KW-1185">Reference proteome</keyword>
<gene>
    <name evidence="7" type="ORF">L9S41_02910</name>
</gene>
<evidence type="ECO:0000256" key="3">
    <source>
        <dbReference type="ARBA" id="ARBA00022722"/>
    </source>
</evidence>
<keyword evidence="5" id="KW-0378">Hydrolase</keyword>
<evidence type="ECO:0000256" key="6">
    <source>
        <dbReference type="ARBA" id="ARBA00024207"/>
    </source>
</evidence>
<dbReference type="PANTHER" id="PTHR34139">
    <property type="entry name" value="UPF0331 PROTEIN MJ0127"/>
    <property type="match status" value="1"/>
</dbReference>
<evidence type="ECO:0000256" key="2">
    <source>
        <dbReference type="ARBA" id="ARBA00022649"/>
    </source>
</evidence>
<dbReference type="InterPro" id="IPR051813">
    <property type="entry name" value="HepT_RNase_toxin"/>
</dbReference>
<reference evidence="7" key="1">
    <citation type="journal article" date="2022" name="Environ. Microbiol.">
        <title>Geoalkalibacter halelectricus SAP #1 sp. nov. possessing extracellular electron transfer and mineral#reducing capabilities from a haloalkaline environment.</title>
        <authorList>
            <person name="Yadav S."/>
            <person name="Singh R."/>
            <person name="Sundharam S.S."/>
            <person name="Chaudhary S."/>
            <person name="Krishnamurthi S."/>
            <person name="Patil S.A."/>
        </authorList>
    </citation>
    <scope>NUCLEOTIDE SEQUENCE</scope>
    <source>
        <strain evidence="7">SAP-1</strain>
    </source>
</reference>
<keyword evidence="3" id="KW-0540">Nuclease</keyword>
<keyword evidence="4" id="KW-0547">Nucleotide-binding</keyword>
<dbReference type="Pfam" id="PF01934">
    <property type="entry name" value="HepT-like"/>
    <property type="match status" value="1"/>
</dbReference>